<dbReference type="PANTHER" id="PTHR46889:SF4">
    <property type="entry name" value="TRANSPOSASE INSO FOR INSERTION SEQUENCE ELEMENT IS911B-RELATED"/>
    <property type="match status" value="1"/>
</dbReference>
<dbReference type="InterPro" id="IPR050900">
    <property type="entry name" value="Transposase_IS3/IS150/IS904"/>
</dbReference>
<protein>
    <recommendedName>
        <fullName evidence="1">Integrase catalytic domain-containing protein</fullName>
    </recommendedName>
</protein>
<evidence type="ECO:0000259" key="1">
    <source>
        <dbReference type="Pfam" id="PF13333"/>
    </source>
</evidence>
<proteinExistence type="predicted"/>
<dbReference type="SUPFAM" id="SSF53098">
    <property type="entry name" value="Ribonuclease H-like"/>
    <property type="match status" value="1"/>
</dbReference>
<dbReference type="AlphaFoldDB" id="A0A223AS92"/>
<dbReference type="GO" id="GO:0003676">
    <property type="term" value="F:nucleic acid binding"/>
    <property type="evidence" value="ECO:0007669"/>
    <property type="project" value="InterPro"/>
</dbReference>
<dbReference type="Pfam" id="PF13333">
    <property type="entry name" value="rve_2"/>
    <property type="match status" value="1"/>
</dbReference>
<gene>
    <name evidence="2" type="ORF">AXF17_04575</name>
</gene>
<keyword evidence="3" id="KW-1185">Reference proteome</keyword>
<dbReference type="InterPro" id="IPR036397">
    <property type="entry name" value="RNaseH_sf"/>
</dbReference>
<organism evidence="2 3">
    <name type="scientific">Mogibacterium pumilum</name>
    <dbReference type="NCBI Taxonomy" id="86332"/>
    <lineage>
        <taxon>Bacteria</taxon>
        <taxon>Bacillati</taxon>
        <taxon>Bacillota</taxon>
        <taxon>Clostridia</taxon>
        <taxon>Peptostreptococcales</taxon>
        <taxon>Anaerovoracaceae</taxon>
        <taxon>Mogibacterium</taxon>
    </lineage>
</organism>
<dbReference type="PANTHER" id="PTHR46889">
    <property type="entry name" value="TRANSPOSASE INSF FOR INSERTION SEQUENCE IS3B-RELATED"/>
    <property type="match status" value="1"/>
</dbReference>
<dbReference type="InterPro" id="IPR012337">
    <property type="entry name" value="RNaseH-like_sf"/>
</dbReference>
<name>A0A223AS92_9FIRM</name>
<dbReference type="Proteomes" id="UP000214689">
    <property type="component" value="Chromosome"/>
</dbReference>
<sequence>MEINGYTRSMSQKGCSPDNAACEGLFGRIKNEFFYNQDWKNVTIEEFSRELDKYLHWYNEKRIKKSLGYLSPAEYKRSLGFAV</sequence>
<accession>A0A223AS92</accession>
<dbReference type="Gene3D" id="3.30.420.10">
    <property type="entry name" value="Ribonuclease H-like superfamily/Ribonuclease H"/>
    <property type="match status" value="1"/>
</dbReference>
<evidence type="ECO:0000313" key="3">
    <source>
        <dbReference type="Proteomes" id="UP000214689"/>
    </source>
</evidence>
<reference evidence="3" key="1">
    <citation type="submission" date="2016-05" db="EMBL/GenBank/DDBJ databases">
        <authorList>
            <person name="Holder M.E."/>
            <person name="Ajami N.J."/>
            <person name="Petrosino J.F."/>
        </authorList>
    </citation>
    <scope>NUCLEOTIDE SEQUENCE [LARGE SCALE GENOMIC DNA]</scope>
    <source>
        <strain evidence="3">ATCC 700696</strain>
    </source>
</reference>
<dbReference type="InterPro" id="IPR001584">
    <property type="entry name" value="Integrase_cat-core"/>
</dbReference>
<dbReference type="GO" id="GO:0015074">
    <property type="term" value="P:DNA integration"/>
    <property type="evidence" value="ECO:0007669"/>
    <property type="project" value="InterPro"/>
</dbReference>
<evidence type="ECO:0000313" key="2">
    <source>
        <dbReference type="EMBL" id="ASS37795.1"/>
    </source>
</evidence>
<feature type="domain" description="Integrase catalytic" evidence="1">
    <location>
        <begin position="23"/>
        <end position="77"/>
    </location>
</feature>
<dbReference type="EMBL" id="CP016199">
    <property type="protein sequence ID" value="ASS37795.1"/>
    <property type="molecule type" value="Genomic_DNA"/>
</dbReference>